<dbReference type="Proteomes" id="UP001610444">
    <property type="component" value="Unassembled WGS sequence"/>
</dbReference>
<feature type="region of interest" description="Disordered" evidence="1">
    <location>
        <begin position="653"/>
        <end position="682"/>
    </location>
</feature>
<evidence type="ECO:0000313" key="3">
    <source>
        <dbReference type="Proteomes" id="UP001610444"/>
    </source>
</evidence>
<name>A0ABR4JH56_9EURO</name>
<gene>
    <name evidence="2" type="ORF">BJX68DRAFT_272188</name>
</gene>
<keyword evidence="3" id="KW-1185">Reference proteome</keyword>
<sequence>MVILVQNRHSKLMPPLLIHALEHEYSSAELSMTSLKRADKGHVATLQSACEDRGFELLLCTVEKRVMGMADDDDDGYGYGHRRGYDSLGEESEEPPENFHGLFIDDDVFKGDPDEEDYEGHMGNAAASATHYYHKAAVLIVAQIFRNALMWHTMQNGELEILPSLAHLRDQVTNSPSDQNLRDQLLGLCRNIVASYGTEPKLRVADSHNMYSYIPWDKSKIAEPKLRDTFAQIGFSHRQWDMFKSAVKESTTDFGAKFGEAIYHYGLQDFRAVLEELWIMPPTIGFDPIQLLISITTTDSGLCTADSRPASEEFKEWEKSTFIMLLNRVLEQHDLDDTTGRSFVAALKIMKREDTLRSITPDVTLCASRNTGFAVGFLDSLYMCANEGIAFTIDEIRVIYQFTLDAALTRFQVQKLQEAQPQTQSSYGYYFRRPAAPTYAYINPHTVASIVRQTHEMGLDSSNILRAVLASLSTIQGEEAEKSFRMFSCPLAQSLCGYLQSRIGNRERFGPEIAFIVSVFEICLTKRVGPAPEPPRTWERVLSDSGWGSGRRCGCGDCASLERFIKDPEQSVWKLIAAEKRRNHVSNKLDSTFSTDTIRQGSPYTLEVRKTNRQWQADTKPWEKQCSMIIGGLERLKDCTPLLKVIGEDAYNSRPRHDSLRPSSGVPLNSTAAAPPAPGNVV</sequence>
<proteinExistence type="predicted"/>
<evidence type="ECO:0000256" key="1">
    <source>
        <dbReference type="SAM" id="MobiDB-lite"/>
    </source>
</evidence>
<comment type="caution">
    <text evidence="2">The sequence shown here is derived from an EMBL/GenBank/DDBJ whole genome shotgun (WGS) entry which is preliminary data.</text>
</comment>
<protein>
    <submittedName>
        <fullName evidence="2">Uncharacterized protein</fullName>
    </submittedName>
</protein>
<evidence type="ECO:0000313" key="2">
    <source>
        <dbReference type="EMBL" id="KAL2839315.1"/>
    </source>
</evidence>
<dbReference type="RefSeq" id="XP_070893484.1">
    <property type="nucleotide sequence ID" value="XM_071047149.1"/>
</dbReference>
<organism evidence="2 3">
    <name type="scientific">Aspergillus pseudodeflectus</name>
    <dbReference type="NCBI Taxonomy" id="176178"/>
    <lineage>
        <taxon>Eukaryota</taxon>
        <taxon>Fungi</taxon>
        <taxon>Dikarya</taxon>
        <taxon>Ascomycota</taxon>
        <taxon>Pezizomycotina</taxon>
        <taxon>Eurotiomycetes</taxon>
        <taxon>Eurotiomycetidae</taxon>
        <taxon>Eurotiales</taxon>
        <taxon>Aspergillaceae</taxon>
        <taxon>Aspergillus</taxon>
        <taxon>Aspergillus subgen. Nidulantes</taxon>
    </lineage>
</organism>
<dbReference type="EMBL" id="JBFXLR010000075">
    <property type="protein sequence ID" value="KAL2839315.1"/>
    <property type="molecule type" value="Genomic_DNA"/>
</dbReference>
<reference evidence="2 3" key="1">
    <citation type="submission" date="2024-07" db="EMBL/GenBank/DDBJ databases">
        <title>Section-level genome sequencing and comparative genomics of Aspergillus sections Usti and Cavernicolus.</title>
        <authorList>
            <consortium name="Lawrence Berkeley National Laboratory"/>
            <person name="Nybo J.L."/>
            <person name="Vesth T.C."/>
            <person name="Theobald S."/>
            <person name="Frisvad J.C."/>
            <person name="Larsen T.O."/>
            <person name="Kjaerboelling I."/>
            <person name="Rothschild-Mancinelli K."/>
            <person name="Lyhne E.K."/>
            <person name="Kogle M.E."/>
            <person name="Barry K."/>
            <person name="Clum A."/>
            <person name="Na H."/>
            <person name="Ledsgaard L."/>
            <person name="Lin J."/>
            <person name="Lipzen A."/>
            <person name="Kuo A."/>
            <person name="Riley R."/>
            <person name="Mondo S."/>
            <person name="LaButti K."/>
            <person name="Haridas S."/>
            <person name="Pangalinan J."/>
            <person name="Salamov A.A."/>
            <person name="Simmons B.A."/>
            <person name="Magnuson J.K."/>
            <person name="Chen J."/>
            <person name="Drula E."/>
            <person name="Henrissat B."/>
            <person name="Wiebenga A."/>
            <person name="Lubbers R.J."/>
            <person name="Gomes A.C."/>
            <person name="Macurrencykelacurrency M.R."/>
            <person name="Stajich J."/>
            <person name="Grigoriev I.V."/>
            <person name="Mortensen U.H."/>
            <person name="De vries R.P."/>
            <person name="Baker S.E."/>
            <person name="Andersen M.R."/>
        </authorList>
    </citation>
    <scope>NUCLEOTIDE SEQUENCE [LARGE SCALE GENOMIC DNA]</scope>
    <source>
        <strain evidence="2 3">CBS 756.74</strain>
    </source>
</reference>
<dbReference type="GeneID" id="98162313"/>
<accession>A0ABR4JH56</accession>